<organism evidence="1 2">
    <name type="scientific">Pyropia yezoensis</name>
    <name type="common">Susabi-nori</name>
    <name type="synonym">Porphyra yezoensis</name>
    <dbReference type="NCBI Taxonomy" id="2788"/>
    <lineage>
        <taxon>Eukaryota</taxon>
        <taxon>Rhodophyta</taxon>
        <taxon>Bangiophyceae</taxon>
        <taxon>Bangiales</taxon>
        <taxon>Bangiaceae</taxon>
        <taxon>Pyropia</taxon>
    </lineage>
</organism>
<name>A0ACC3BTA3_PYRYE</name>
<evidence type="ECO:0000313" key="2">
    <source>
        <dbReference type="Proteomes" id="UP000798662"/>
    </source>
</evidence>
<keyword evidence="2" id="KW-1185">Reference proteome</keyword>
<comment type="caution">
    <text evidence="1">The sequence shown here is derived from an EMBL/GenBank/DDBJ whole genome shotgun (WGS) entry which is preliminary data.</text>
</comment>
<dbReference type="EMBL" id="CM020618">
    <property type="protein sequence ID" value="KAK1861097.1"/>
    <property type="molecule type" value="Genomic_DNA"/>
</dbReference>
<sequence length="271" mass="28313">MRGSSRWATPSAACREGCQRRRSPRCRRGWWGRGRAAAVTAAATAGGAAGGRAMRRHPRPPPRRRLPVAGAGASSVPSASRRRCRGTSSAPSRASTRSTRCVLTCGWASATRAHYARRACGGRGEGGWRGGMERRGGGQRGQGICMWKRRRSGGRAWACGGVSPRTAYCPPFTGGCGGPPPLSPLSRRGPLAPSLCPPPPPPPLPPLWRPLCSPRGGRGWRRAASGAAAIGNVTDVRFRSRGGGRPSCVVDPSALSRGGDGRCKPAGRGAR</sequence>
<proteinExistence type="predicted"/>
<evidence type="ECO:0000313" key="1">
    <source>
        <dbReference type="EMBL" id="KAK1861097.1"/>
    </source>
</evidence>
<dbReference type="Proteomes" id="UP000798662">
    <property type="component" value="Chromosome 1"/>
</dbReference>
<accession>A0ACC3BTA3</accession>
<reference evidence="1" key="1">
    <citation type="submission" date="2019-11" db="EMBL/GenBank/DDBJ databases">
        <title>Nori genome reveals adaptations in red seaweeds to the harsh intertidal environment.</title>
        <authorList>
            <person name="Wang D."/>
            <person name="Mao Y."/>
        </authorList>
    </citation>
    <scope>NUCLEOTIDE SEQUENCE</scope>
    <source>
        <tissue evidence="1">Gametophyte</tissue>
    </source>
</reference>
<protein>
    <submittedName>
        <fullName evidence="1">Uncharacterized protein</fullName>
    </submittedName>
</protein>
<gene>
    <name evidence="1" type="ORF">I4F81_003681</name>
</gene>